<reference evidence="13" key="1">
    <citation type="submission" date="2016-04" db="EMBL/GenBank/DDBJ databases">
        <title>Complete Genome Sequences of Twelve Strains of a Stable Defined Moderately Diverse Mouse Microbiota 2 (sDMDMm2).</title>
        <authorList>
            <person name="Uchimura Y."/>
            <person name="Wyss M."/>
            <person name="Brugiroux S."/>
            <person name="Limenitakis J.P."/>
            <person name="Stecher B."/>
            <person name="McCoy K.D."/>
            <person name="Macpherson A.J."/>
        </authorList>
    </citation>
    <scope>NUCLEOTIDE SEQUENCE [LARGE SCALE GENOMIC DNA]</scope>
    <source>
        <strain evidence="13">YL27</strain>
    </source>
</reference>
<evidence type="ECO:0000259" key="11">
    <source>
        <dbReference type="PROSITE" id="PS51195"/>
    </source>
</evidence>
<evidence type="ECO:0000256" key="8">
    <source>
        <dbReference type="SAM" id="MobiDB-lite"/>
    </source>
</evidence>
<feature type="short sequence motif" description="Q motif" evidence="6">
    <location>
        <begin position="1"/>
        <end position="29"/>
    </location>
</feature>
<dbReference type="PANTHER" id="PTHR47959">
    <property type="entry name" value="ATP-DEPENDENT RNA HELICASE RHLE-RELATED"/>
    <property type="match status" value="1"/>
</dbReference>
<dbReference type="KEGG" id="pary:A4V02_08425"/>
<evidence type="ECO:0000256" key="4">
    <source>
        <dbReference type="ARBA" id="ARBA00022840"/>
    </source>
</evidence>
<dbReference type="Proteomes" id="UP000186351">
    <property type="component" value="Chromosome"/>
</dbReference>
<feature type="domain" description="DEAD-box RNA helicase Q" evidence="11">
    <location>
        <begin position="1"/>
        <end position="29"/>
    </location>
</feature>
<dbReference type="SMART" id="SM00487">
    <property type="entry name" value="DEXDc"/>
    <property type="match status" value="1"/>
</dbReference>
<evidence type="ECO:0000313" key="13">
    <source>
        <dbReference type="Proteomes" id="UP000186351"/>
    </source>
</evidence>
<sequence length="463" mass="51427">MHFEDLDLSDDILDAIYAMHFDECTPIQEQAIPLVLEGHDLIAIAQTGTGKTAAYLLPVIDLLADLPAPATGVNCIVMAPTRELAQQIEQQMDGFSYYLPISSLAIYGGTDGATFARQQRAMKEGTDVVIATPGRLQALLQMGGIDLSQVKYFILDEADRMLDMGFYDDIMRIATQLPSERQTLLFSATMPPRIRKLAKDILRNPAEVKIAPSRPVEKIVQSAVMCGDNQKESILRQLLKERHGSKVIVFASSKLGVRDLTRSLRRAGIKAAEIHSDLGQKERDDTIHDFRAERLDVLVATDLLARGIDIDDISMVVNYDVPREPEDYVHRIGRTGRANAEGMAVTIVSPRDRRAFSRVESTLKIKIPLEDLIPGADTGRSDRNSGDRRQNKERNTHRRGQKGKDGRNKPSPDTIGDTPNGQPAISDQTTGNNGADNKKKPRNRRYKPRRRPSDGNNRSSKDA</sequence>
<evidence type="ECO:0000259" key="9">
    <source>
        <dbReference type="PROSITE" id="PS51192"/>
    </source>
</evidence>
<dbReference type="InterPro" id="IPR044742">
    <property type="entry name" value="DEAD/DEAH_RhlB"/>
</dbReference>
<dbReference type="GO" id="GO:0003676">
    <property type="term" value="F:nucleic acid binding"/>
    <property type="evidence" value="ECO:0007669"/>
    <property type="project" value="InterPro"/>
</dbReference>
<dbReference type="GO" id="GO:0005524">
    <property type="term" value="F:ATP binding"/>
    <property type="evidence" value="ECO:0007669"/>
    <property type="project" value="UniProtKB-KW"/>
</dbReference>
<gene>
    <name evidence="12" type="ORF">A4V02_08425</name>
</gene>
<protein>
    <submittedName>
        <fullName evidence="12">ATP-dependent RNA helicase</fullName>
    </submittedName>
</protein>
<dbReference type="PROSITE" id="PS00039">
    <property type="entry name" value="DEAD_ATP_HELICASE"/>
    <property type="match status" value="1"/>
</dbReference>
<dbReference type="Pfam" id="PF00270">
    <property type="entry name" value="DEAD"/>
    <property type="match status" value="1"/>
</dbReference>
<dbReference type="RefSeq" id="WP_068961056.1">
    <property type="nucleotide sequence ID" value="NZ_CAJTAP010000044.1"/>
</dbReference>
<dbReference type="InterPro" id="IPR001650">
    <property type="entry name" value="Helicase_C-like"/>
</dbReference>
<keyword evidence="13" id="KW-1185">Reference proteome</keyword>
<keyword evidence="2 7" id="KW-0378">Hydrolase</keyword>
<dbReference type="PROSITE" id="PS51195">
    <property type="entry name" value="Q_MOTIF"/>
    <property type="match status" value="1"/>
</dbReference>
<dbReference type="InterPro" id="IPR000629">
    <property type="entry name" value="RNA-helicase_DEAD-box_CS"/>
</dbReference>
<accession>A0A1Z2XIB5</accession>
<feature type="compositionally biased region" description="Basic residues" evidence="8">
    <location>
        <begin position="439"/>
        <end position="450"/>
    </location>
</feature>
<proteinExistence type="inferred from homology"/>
<dbReference type="EMBL" id="CP015402">
    <property type="protein sequence ID" value="ARE60818.1"/>
    <property type="molecule type" value="Genomic_DNA"/>
</dbReference>
<dbReference type="GO" id="GO:0005829">
    <property type="term" value="C:cytosol"/>
    <property type="evidence" value="ECO:0007669"/>
    <property type="project" value="TreeGrafter"/>
</dbReference>
<dbReference type="InterPro" id="IPR014014">
    <property type="entry name" value="RNA_helicase_DEAD_Q_motif"/>
</dbReference>
<accession>A0A1V0QE33</accession>
<evidence type="ECO:0000259" key="10">
    <source>
        <dbReference type="PROSITE" id="PS51194"/>
    </source>
</evidence>
<dbReference type="PROSITE" id="PS51192">
    <property type="entry name" value="HELICASE_ATP_BIND_1"/>
    <property type="match status" value="1"/>
</dbReference>
<dbReference type="InterPro" id="IPR027417">
    <property type="entry name" value="P-loop_NTPase"/>
</dbReference>
<name>A0A1V0QE33_9BACT</name>
<dbReference type="CDD" id="cd18787">
    <property type="entry name" value="SF2_C_DEAD"/>
    <property type="match status" value="1"/>
</dbReference>
<dbReference type="InterPro" id="IPR011545">
    <property type="entry name" value="DEAD/DEAH_box_helicase_dom"/>
</dbReference>
<dbReference type="GeneID" id="65536885"/>
<evidence type="ECO:0000256" key="5">
    <source>
        <dbReference type="ARBA" id="ARBA00038437"/>
    </source>
</evidence>
<feature type="compositionally biased region" description="Basic and acidic residues" evidence="8">
    <location>
        <begin position="379"/>
        <end position="394"/>
    </location>
</feature>
<evidence type="ECO:0000256" key="1">
    <source>
        <dbReference type="ARBA" id="ARBA00022741"/>
    </source>
</evidence>
<dbReference type="OrthoDB" id="9785240at2"/>
<dbReference type="SMART" id="SM00490">
    <property type="entry name" value="HELICc"/>
    <property type="match status" value="1"/>
</dbReference>
<comment type="similarity">
    <text evidence="5 7">Belongs to the DEAD box helicase family.</text>
</comment>
<evidence type="ECO:0000256" key="7">
    <source>
        <dbReference type="RuleBase" id="RU000492"/>
    </source>
</evidence>
<dbReference type="PANTHER" id="PTHR47959:SF13">
    <property type="entry name" value="ATP-DEPENDENT RNA HELICASE RHLE"/>
    <property type="match status" value="1"/>
</dbReference>
<feature type="domain" description="Helicase C-terminal" evidence="10">
    <location>
        <begin position="234"/>
        <end position="381"/>
    </location>
</feature>
<dbReference type="InterPro" id="IPR014001">
    <property type="entry name" value="Helicase_ATP-bd"/>
</dbReference>
<dbReference type="AlphaFoldDB" id="A0A1V0QE33"/>
<dbReference type="GO" id="GO:0003724">
    <property type="term" value="F:RNA helicase activity"/>
    <property type="evidence" value="ECO:0007669"/>
    <property type="project" value="InterPro"/>
</dbReference>
<dbReference type="InterPro" id="IPR050079">
    <property type="entry name" value="DEAD_box_RNA_helicase"/>
</dbReference>
<dbReference type="Gene3D" id="3.40.50.300">
    <property type="entry name" value="P-loop containing nucleotide triphosphate hydrolases"/>
    <property type="match status" value="2"/>
</dbReference>
<evidence type="ECO:0000313" key="12">
    <source>
        <dbReference type="EMBL" id="ARE60818.1"/>
    </source>
</evidence>
<dbReference type="SUPFAM" id="SSF52540">
    <property type="entry name" value="P-loop containing nucleoside triphosphate hydrolases"/>
    <property type="match status" value="1"/>
</dbReference>
<evidence type="ECO:0000256" key="6">
    <source>
        <dbReference type="PROSITE-ProRule" id="PRU00552"/>
    </source>
</evidence>
<evidence type="ECO:0000256" key="3">
    <source>
        <dbReference type="ARBA" id="ARBA00022806"/>
    </source>
</evidence>
<keyword evidence="4 7" id="KW-0067">ATP-binding</keyword>
<dbReference type="Pfam" id="PF00271">
    <property type="entry name" value="Helicase_C"/>
    <property type="match status" value="1"/>
</dbReference>
<keyword evidence="1 7" id="KW-0547">Nucleotide-binding</keyword>
<keyword evidence="3 7" id="KW-0347">Helicase</keyword>
<evidence type="ECO:0000256" key="2">
    <source>
        <dbReference type="ARBA" id="ARBA00022801"/>
    </source>
</evidence>
<feature type="compositionally biased region" description="Polar residues" evidence="8">
    <location>
        <begin position="454"/>
        <end position="463"/>
    </location>
</feature>
<dbReference type="CDD" id="cd00268">
    <property type="entry name" value="DEADc"/>
    <property type="match status" value="1"/>
</dbReference>
<dbReference type="STRING" id="1796646.A4V02_08425"/>
<feature type="region of interest" description="Disordered" evidence="8">
    <location>
        <begin position="373"/>
        <end position="463"/>
    </location>
</feature>
<dbReference type="GO" id="GO:0016787">
    <property type="term" value="F:hydrolase activity"/>
    <property type="evidence" value="ECO:0007669"/>
    <property type="project" value="UniProtKB-KW"/>
</dbReference>
<feature type="compositionally biased region" description="Polar residues" evidence="8">
    <location>
        <begin position="417"/>
        <end position="435"/>
    </location>
</feature>
<organism evidence="12 13">
    <name type="scientific">Muribaculum intestinale</name>
    <dbReference type="NCBI Taxonomy" id="1796646"/>
    <lineage>
        <taxon>Bacteria</taxon>
        <taxon>Pseudomonadati</taxon>
        <taxon>Bacteroidota</taxon>
        <taxon>Bacteroidia</taxon>
        <taxon>Bacteroidales</taxon>
        <taxon>Muribaculaceae</taxon>
        <taxon>Muribaculum</taxon>
    </lineage>
</organism>
<feature type="domain" description="Helicase ATP-binding" evidence="9">
    <location>
        <begin position="32"/>
        <end position="208"/>
    </location>
</feature>
<dbReference type="PROSITE" id="PS51194">
    <property type="entry name" value="HELICASE_CTER"/>
    <property type="match status" value="1"/>
</dbReference>